<dbReference type="GO" id="GO:0000981">
    <property type="term" value="F:DNA-binding transcription factor activity, RNA polymerase II-specific"/>
    <property type="evidence" value="ECO:0007669"/>
    <property type="project" value="InterPro"/>
</dbReference>
<comment type="caution">
    <text evidence="4">The sequence shown here is derived from an EMBL/GenBank/DDBJ whole genome shotgun (WGS) entry which is preliminary data.</text>
</comment>
<name>A0A1V8TFU9_9PEZI</name>
<evidence type="ECO:0000259" key="3">
    <source>
        <dbReference type="PROSITE" id="PS50048"/>
    </source>
</evidence>
<evidence type="ECO:0000313" key="4">
    <source>
        <dbReference type="EMBL" id="OQO10260.1"/>
    </source>
</evidence>
<dbReference type="CDD" id="cd00067">
    <property type="entry name" value="GAL4"/>
    <property type="match status" value="1"/>
</dbReference>
<sequence length="701" mass="75427">MLTGDAPSGNRTTVGNQQQDSHQHTRRYEHPHNGYGRGHGDMNNFQRPMRASNAVAGSSGYPRTSPAKKNQKQVIFQLIDDHDSRIQARLPMRVIISPHDTTESIITTVKNFYGLYEYGVSFESKEGISIIAAYDNFDNDMVIHVRGVKPPPVVQQERAHTTSPKKPTLGAPFEGRAASHAHSPAKTTRTGTRSMSPRSEYDRRSVSAAPGGKARKPKSKDAIAGAENDGYSSDDGGNGSVTSSRRSKTELVNAEISVDNIVEGGRRKRAFESSELPLFVPPQVPMSASISSLSPQRRGGLGQMASPYAYNNQQTFSYTQPLPSPQSHGSAQFVHPGAPANGYGQFPPPPRQLRGGRPSATYYPPARYSGSGIMPTPDPTNGSVISDEDVAIQLMRLGNASNFSSHGRTSTSTVDDALSGKAEAASSDEEDEEDDIENSSERAGLPAVPRWPKNDVAPARKKQRVKTELHSDNTSADDYDDHRDGTFKGDSDEVMPDASTQRRISKSKPKPRLPSLPTNTSDTMARPRSMSMAKPKPRPLTTALHSHTFPPSAKVPMSPASLPSQSRKPSLASASTITFSHSLLNPDEEDLSSKPRCQRCRKSKKGCDRQRPCGRCKDAGIGHEGCVSEDEGNGRRGRYGRHMGVGVKKGEDGSAEGMSMDGNEGMGSVNGGMMDAVAGPANGALFLAPAQGATGGKKRKR</sequence>
<protein>
    <recommendedName>
        <fullName evidence="3">Zn(2)-C6 fungal-type domain-containing protein</fullName>
    </recommendedName>
</protein>
<feature type="domain" description="Zn(2)-C6 fungal-type" evidence="3">
    <location>
        <begin position="596"/>
        <end position="628"/>
    </location>
</feature>
<dbReference type="PROSITE" id="PS50048">
    <property type="entry name" value="ZN2_CY6_FUNGAL_2"/>
    <property type="match status" value="1"/>
</dbReference>
<dbReference type="AlphaFoldDB" id="A0A1V8TFU9"/>
<feature type="region of interest" description="Disordered" evidence="2">
    <location>
        <begin position="153"/>
        <end position="248"/>
    </location>
</feature>
<dbReference type="InParanoid" id="A0A1V8TFU9"/>
<dbReference type="InterPro" id="IPR001138">
    <property type="entry name" value="Zn2Cys6_DnaBD"/>
</dbReference>
<feature type="compositionally biased region" description="Basic and acidic residues" evidence="2">
    <location>
        <begin position="480"/>
        <end position="491"/>
    </location>
</feature>
<feature type="region of interest" description="Disordered" evidence="2">
    <location>
        <begin position="637"/>
        <end position="667"/>
    </location>
</feature>
<evidence type="ECO:0000256" key="1">
    <source>
        <dbReference type="ARBA" id="ARBA00023242"/>
    </source>
</evidence>
<feature type="compositionally biased region" description="Polar residues" evidence="2">
    <location>
        <begin position="561"/>
        <end position="574"/>
    </location>
</feature>
<keyword evidence="5" id="KW-1185">Reference proteome</keyword>
<organism evidence="4 5">
    <name type="scientific">Cryoendolithus antarcticus</name>
    <dbReference type="NCBI Taxonomy" id="1507870"/>
    <lineage>
        <taxon>Eukaryota</taxon>
        <taxon>Fungi</taxon>
        <taxon>Dikarya</taxon>
        <taxon>Ascomycota</taxon>
        <taxon>Pezizomycotina</taxon>
        <taxon>Dothideomycetes</taxon>
        <taxon>Dothideomycetidae</taxon>
        <taxon>Cladosporiales</taxon>
        <taxon>Cladosporiaceae</taxon>
        <taxon>Cryoendolithus</taxon>
    </lineage>
</organism>
<dbReference type="SMART" id="SM00066">
    <property type="entry name" value="GAL4"/>
    <property type="match status" value="1"/>
</dbReference>
<feature type="region of interest" description="Disordered" evidence="2">
    <location>
        <begin position="1"/>
        <end position="46"/>
    </location>
</feature>
<proteinExistence type="predicted"/>
<evidence type="ECO:0000256" key="2">
    <source>
        <dbReference type="SAM" id="MobiDB-lite"/>
    </source>
</evidence>
<feature type="region of interest" description="Disordered" evidence="2">
    <location>
        <begin position="347"/>
        <end position="384"/>
    </location>
</feature>
<feature type="compositionally biased region" description="Polar residues" evidence="2">
    <location>
        <begin position="401"/>
        <end position="414"/>
    </location>
</feature>
<feature type="compositionally biased region" description="Polar residues" evidence="2">
    <location>
        <begin position="185"/>
        <end position="197"/>
    </location>
</feature>
<feature type="region of interest" description="Disordered" evidence="2">
    <location>
        <begin position="401"/>
        <end position="574"/>
    </location>
</feature>
<evidence type="ECO:0000313" key="5">
    <source>
        <dbReference type="Proteomes" id="UP000192596"/>
    </source>
</evidence>
<gene>
    <name evidence="4" type="ORF">B0A48_04618</name>
</gene>
<dbReference type="Proteomes" id="UP000192596">
    <property type="component" value="Unassembled WGS sequence"/>
</dbReference>
<dbReference type="OrthoDB" id="4150467at2759"/>
<dbReference type="GO" id="GO:0008270">
    <property type="term" value="F:zinc ion binding"/>
    <property type="evidence" value="ECO:0007669"/>
    <property type="project" value="InterPro"/>
</dbReference>
<reference evidence="5" key="1">
    <citation type="submission" date="2017-03" db="EMBL/GenBank/DDBJ databases">
        <title>Genomes of endolithic fungi from Antarctica.</title>
        <authorList>
            <person name="Coleine C."/>
            <person name="Masonjones S."/>
            <person name="Stajich J.E."/>
        </authorList>
    </citation>
    <scope>NUCLEOTIDE SEQUENCE [LARGE SCALE GENOMIC DNA]</scope>
    <source>
        <strain evidence="5">CCFEE 5527</strain>
    </source>
</reference>
<feature type="compositionally biased region" description="Acidic residues" evidence="2">
    <location>
        <begin position="426"/>
        <end position="438"/>
    </location>
</feature>
<feature type="compositionally biased region" description="Polar residues" evidence="2">
    <location>
        <begin position="9"/>
        <end position="20"/>
    </location>
</feature>
<feature type="compositionally biased region" description="Basic and acidic residues" evidence="2">
    <location>
        <begin position="21"/>
        <end position="32"/>
    </location>
</feature>
<keyword evidence="1" id="KW-0539">Nucleus</keyword>
<accession>A0A1V8TFU9</accession>
<dbReference type="EMBL" id="NAJO01000009">
    <property type="protein sequence ID" value="OQO10260.1"/>
    <property type="molecule type" value="Genomic_DNA"/>
</dbReference>